<dbReference type="WBParaSite" id="nRc.2.0.1.t07330-RA">
    <property type="protein sequence ID" value="nRc.2.0.1.t07330-RA"/>
    <property type="gene ID" value="nRc.2.0.1.g07330"/>
</dbReference>
<feature type="region of interest" description="Disordered" evidence="1">
    <location>
        <begin position="51"/>
        <end position="70"/>
    </location>
</feature>
<protein>
    <submittedName>
        <fullName evidence="3">Uncharacterized protein</fullName>
    </submittedName>
</protein>
<feature type="compositionally biased region" description="Basic and acidic residues" evidence="1">
    <location>
        <begin position="51"/>
        <end position="65"/>
    </location>
</feature>
<sequence>MQCLHPPGYYKSICKELNFPVKTSTEERSTKKLLLHQGYIPSRVDEILRREKEERADRKRKEKTQESQNLQQGNEWKNLLALAVLRRKKRTAVISKQKETTSGCGSDRSRFNYQPRQFLSDLDLPLTVGIR</sequence>
<evidence type="ECO:0000313" key="2">
    <source>
        <dbReference type="Proteomes" id="UP000887565"/>
    </source>
</evidence>
<evidence type="ECO:0000313" key="3">
    <source>
        <dbReference type="WBParaSite" id="nRc.2.0.1.t07330-RA"/>
    </source>
</evidence>
<dbReference type="AlphaFoldDB" id="A0A915HZM4"/>
<reference evidence="3" key="1">
    <citation type="submission" date="2022-11" db="UniProtKB">
        <authorList>
            <consortium name="WormBaseParasite"/>
        </authorList>
    </citation>
    <scope>IDENTIFICATION</scope>
</reference>
<keyword evidence="2" id="KW-1185">Reference proteome</keyword>
<name>A0A915HZM4_ROMCU</name>
<proteinExistence type="predicted"/>
<organism evidence="2 3">
    <name type="scientific">Romanomermis culicivorax</name>
    <name type="common">Nematode worm</name>
    <dbReference type="NCBI Taxonomy" id="13658"/>
    <lineage>
        <taxon>Eukaryota</taxon>
        <taxon>Metazoa</taxon>
        <taxon>Ecdysozoa</taxon>
        <taxon>Nematoda</taxon>
        <taxon>Enoplea</taxon>
        <taxon>Dorylaimia</taxon>
        <taxon>Mermithida</taxon>
        <taxon>Mermithoidea</taxon>
        <taxon>Mermithidae</taxon>
        <taxon>Romanomermis</taxon>
    </lineage>
</organism>
<accession>A0A915HZM4</accession>
<dbReference type="Proteomes" id="UP000887565">
    <property type="component" value="Unplaced"/>
</dbReference>
<evidence type="ECO:0000256" key="1">
    <source>
        <dbReference type="SAM" id="MobiDB-lite"/>
    </source>
</evidence>